<dbReference type="Proteomes" id="UP001211907">
    <property type="component" value="Unassembled WGS sequence"/>
</dbReference>
<proteinExistence type="predicted"/>
<comment type="caution">
    <text evidence="1">The sequence shown here is derived from an EMBL/GenBank/DDBJ whole genome shotgun (WGS) entry which is preliminary data.</text>
</comment>
<organism evidence="1 2">
    <name type="scientific">Physocladia obscura</name>
    <dbReference type="NCBI Taxonomy" id="109957"/>
    <lineage>
        <taxon>Eukaryota</taxon>
        <taxon>Fungi</taxon>
        <taxon>Fungi incertae sedis</taxon>
        <taxon>Chytridiomycota</taxon>
        <taxon>Chytridiomycota incertae sedis</taxon>
        <taxon>Chytridiomycetes</taxon>
        <taxon>Chytridiales</taxon>
        <taxon>Chytriomycetaceae</taxon>
        <taxon>Physocladia</taxon>
    </lineage>
</organism>
<evidence type="ECO:0000313" key="2">
    <source>
        <dbReference type="Proteomes" id="UP001211907"/>
    </source>
</evidence>
<sequence length="251" mass="26878">MTNQTESETLSSLISSSTQTSATRVITGSVQTGIQIEVDHTITNITGLTFGVSSSDLNSKTPPEISFAVTFETYLVGVAHTNGLWPLQSGMNSLTYKSEELPPLLFNALKTISITSSLPPTKTSVVQKVLAKLPINVFTMTASGSVTMENPFDCVIGVVAIKGDCFYQGMLIGYLDATLVEGKLTLPGKSVIESPPITVKIVMSLEAVKSAIDNVMKGQALVSAKTTVRCSFSGYELDFDYTQSNIPMMIR</sequence>
<gene>
    <name evidence="1" type="ORF">HK100_011759</name>
</gene>
<keyword evidence="2" id="KW-1185">Reference proteome</keyword>
<reference evidence="1" key="1">
    <citation type="submission" date="2020-05" db="EMBL/GenBank/DDBJ databases">
        <title>Phylogenomic resolution of chytrid fungi.</title>
        <authorList>
            <person name="Stajich J.E."/>
            <person name="Amses K."/>
            <person name="Simmons R."/>
            <person name="Seto K."/>
            <person name="Myers J."/>
            <person name="Bonds A."/>
            <person name="Quandt C.A."/>
            <person name="Barry K."/>
            <person name="Liu P."/>
            <person name="Grigoriev I."/>
            <person name="Longcore J.E."/>
            <person name="James T.Y."/>
        </authorList>
    </citation>
    <scope>NUCLEOTIDE SEQUENCE</scope>
    <source>
        <strain evidence="1">JEL0513</strain>
    </source>
</reference>
<protein>
    <submittedName>
        <fullName evidence="1">Uncharacterized protein</fullName>
    </submittedName>
</protein>
<name>A0AAD5XI35_9FUNG</name>
<dbReference type="AlphaFoldDB" id="A0AAD5XI35"/>
<dbReference type="EMBL" id="JADGJH010000767">
    <property type="protein sequence ID" value="KAJ3122988.1"/>
    <property type="molecule type" value="Genomic_DNA"/>
</dbReference>
<evidence type="ECO:0000313" key="1">
    <source>
        <dbReference type="EMBL" id="KAJ3122988.1"/>
    </source>
</evidence>
<accession>A0AAD5XI35</accession>
<feature type="non-terminal residue" evidence="1">
    <location>
        <position position="251"/>
    </location>
</feature>